<feature type="compositionally biased region" description="Basic and acidic residues" evidence="2">
    <location>
        <begin position="524"/>
        <end position="550"/>
    </location>
</feature>
<feature type="compositionally biased region" description="Low complexity" evidence="2">
    <location>
        <begin position="908"/>
        <end position="924"/>
    </location>
</feature>
<dbReference type="Pfam" id="PF15963">
    <property type="entry name" value="Myb_DNA-bind_7"/>
    <property type="match status" value="1"/>
</dbReference>
<feature type="compositionally biased region" description="Polar residues" evidence="2">
    <location>
        <begin position="654"/>
        <end position="666"/>
    </location>
</feature>
<feature type="region of interest" description="Disordered" evidence="2">
    <location>
        <begin position="1052"/>
        <end position="1090"/>
    </location>
</feature>
<sequence>MRRTRLLIKPKVGPLAAGPAARPVAATTSTCTQSAPFAVENATAPPQSLPSVALVKQSSAGTSENGMQSTPTTPTAPVDQAAKCDNMRVTSELMTPINAEEKPITRIKRAGPRIPPPKPSKPHTNAPLTPKNTPASTLTLPESVVENVFAPHVETSSKADTNCTKERAEEEQIAVIETVHDDIHVDKASLSREEKSAPKFAEPAKKQRVPKVSRSHQDQNDSDPLASLPSRLERKAARKANEFREMLIASRRKFAKVKEPVDTSKLTMLDLIYYNPPGAPMTRHKNKLAVGGKDKELGRQNGSIGGDLQESLEPELEDESTRDSAQGSGAGGDVGTPPQVEAGDNEEEEVIGPRVVVGADGSIQIDEASLVIRRPNPEEQRHNLKVTVEEPGKTKYDSFKTKKTKKCTWTTRETSKFYRALSICGTDFTLMTQFFPTRSRQDLKNKFKREEKSNPSLVDKAIHHPTQFEYTEGELEDISKDEEDEPVIKKPREPRSAKTRNDKVKETGKGGKAKGTSKRGKKKTKEEPPDKNEGNNDLAEGDRSDSDEVGFRNGIIEDALARTRRKRAKVDYAEMNEGAPDSFDDEGDRDLEVVEEDTAADNYVMLDEAALTTPFTQPIQQSTSQNAHALAAVQPSVPSTQPVVSAELSQSIVTTISKPSESTSPVASPDQAPLPEPPILPPGLEPGQLVLFAPRDGDKALHFFVVNPPLTNNETSPVTADSTVVPAEGHESEVENPSLSIELDQSVQAVSGESNAGSSATMPSQPSSMQVVSVEKRPSILQDQVFSEKSYSNETFHGVPPSLAEETLPEVTFKSVKKEESRTSQSTAQGDPCSVVISTDDIDTSTNQSHDATSPARIAEHVAEEHSTGDRESVQNASDTSHFNITAASSAKKSLPKVVFRSRAKRGSVPPTTASDSSPASGDTQATTMDESSTLAVDTAPEPRDASASTHDRSLVSSLSEDTPSKEASNPNISNANVVKNKKPAILSRRRTPLLRKPLSVVTKMSEPLKVAPQAEKSEKLTATGEILANEEVLKDEPSSVDSLTLRNSDLLISNPKETNQQNYLEDGTSLQTSKQMERTTEGDPKQAKVVSTASNIIEEKLAADTDTHQPSSSALSNRKTIPENVTRTDDSFCAIIEEEPKTRRSSRRVVTPVAPASAKAISAVKATLLVKDEKVVSETHAESADVAQKQTTTSAPQQGAVSSKAKASTEHKLASTVLSSTPMEAGDYTTPKTLVQQEQPQDPTATVPPAAARIEADITNLLRVDFEKTDRSTLESPKAETENPITRSSPPRSQSSSVMPLVEPITPTTSKRRAASSGRTPTAVDNEKDLMTSDDTGSSNHTSLEQNKILQKPSSLPLLDSPLIRPSISSGHAPARAQVILPRRKASAHVVRPIGAPVARSTVLTPVTIRRPQSTAHQKGANK</sequence>
<feature type="region of interest" description="Disordered" evidence="2">
    <location>
        <begin position="792"/>
        <end position="992"/>
    </location>
</feature>
<dbReference type="GeneID" id="111249740"/>
<feature type="compositionally biased region" description="Basic and acidic residues" evidence="2">
    <location>
        <begin position="1270"/>
        <end position="1282"/>
    </location>
</feature>
<evidence type="ECO:0000256" key="2">
    <source>
        <dbReference type="SAM" id="MobiDB-lite"/>
    </source>
</evidence>
<feature type="region of interest" description="Disordered" evidence="2">
    <location>
        <begin position="1182"/>
        <end position="1211"/>
    </location>
</feature>
<dbReference type="InterPro" id="IPR009057">
    <property type="entry name" value="Homeodomain-like_sf"/>
</dbReference>
<dbReference type="GO" id="GO:0000126">
    <property type="term" value="C:transcription factor TFIIIB complex"/>
    <property type="evidence" value="ECO:0007669"/>
    <property type="project" value="TreeGrafter"/>
</dbReference>
<feature type="compositionally biased region" description="Basic and acidic residues" evidence="2">
    <location>
        <begin position="1076"/>
        <end position="1087"/>
    </location>
</feature>
<dbReference type="KEGG" id="vde:111249740"/>
<dbReference type="PANTHER" id="PTHR22929:SF0">
    <property type="entry name" value="TRANSCRIPTION FACTOR TFIIIB COMPONENT B'' HOMOLOG"/>
    <property type="match status" value="1"/>
</dbReference>
<keyword evidence="5" id="KW-1185">Reference proteome</keyword>
<feature type="compositionally biased region" description="Polar residues" evidence="2">
    <location>
        <begin position="735"/>
        <end position="761"/>
    </location>
</feature>
<feature type="compositionally biased region" description="Acidic residues" evidence="2">
    <location>
        <begin position="310"/>
        <end position="320"/>
    </location>
</feature>
<feature type="region of interest" description="Disordered" evidence="2">
    <location>
        <begin position="107"/>
        <end position="137"/>
    </location>
</feature>
<evidence type="ECO:0000256" key="1">
    <source>
        <dbReference type="ARBA" id="ARBA00004123"/>
    </source>
</evidence>
<dbReference type="GO" id="GO:0005634">
    <property type="term" value="C:nucleus"/>
    <property type="evidence" value="ECO:0007669"/>
    <property type="project" value="UniProtKB-SubCell"/>
</dbReference>
<evidence type="ECO:0000259" key="3">
    <source>
        <dbReference type="SMART" id="SM00717"/>
    </source>
</evidence>
<feature type="region of interest" description="Disordered" evidence="2">
    <location>
        <begin position="654"/>
        <end position="689"/>
    </location>
</feature>
<feature type="compositionally biased region" description="Polar residues" evidence="2">
    <location>
        <begin position="955"/>
        <end position="978"/>
    </location>
</feature>
<feature type="region of interest" description="Disordered" evidence="2">
    <location>
        <begin position="188"/>
        <end position="232"/>
    </location>
</feature>
<feature type="compositionally biased region" description="Polar residues" evidence="2">
    <location>
        <begin position="1052"/>
        <end position="1075"/>
    </location>
</feature>
<feature type="region of interest" description="Disordered" evidence="2">
    <location>
        <begin position="1270"/>
        <end position="1354"/>
    </location>
</feature>
<dbReference type="GO" id="GO:0001156">
    <property type="term" value="F:TFIIIC-class transcription factor complex binding"/>
    <property type="evidence" value="ECO:0007669"/>
    <property type="project" value="TreeGrafter"/>
</dbReference>
<organism evidence="4 5">
    <name type="scientific">Varroa destructor</name>
    <name type="common">Honeybee mite</name>
    <dbReference type="NCBI Taxonomy" id="109461"/>
    <lineage>
        <taxon>Eukaryota</taxon>
        <taxon>Metazoa</taxon>
        <taxon>Ecdysozoa</taxon>
        <taxon>Arthropoda</taxon>
        <taxon>Chelicerata</taxon>
        <taxon>Arachnida</taxon>
        <taxon>Acari</taxon>
        <taxon>Parasitiformes</taxon>
        <taxon>Mesostigmata</taxon>
        <taxon>Gamasina</taxon>
        <taxon>Dermanyssoidea</taxon>
        <taxon>Varroidae</taxon>
        <taxon>Varroa</taxon>
    </lineage>
</organism>
<feature type="compositionally biased region" description="Acidic residues" evidence="2">
    <location>
        <begin position="471"/>
        <end position="485"/>
    </location>
</feature>
<feature type="compositionally biased region" description="Pro residues" evidence="2">
    <location>
        <begin position="672"/>
        <end position="684"/>
    </location>
</feature>
<feature type="compositionally biased region" description="Basic and acidic residues" evidence="2">
    <location>
        <begin position="486"/>
        <end position="509"/>
    </location>
</feature>
<proteinExistence type="predicted"/>
<dbReference type="RefSeq" id="XP_022659742.1">
    <property type="nucleotide sequence ID" value="XM_022804007.1"/>
</dbReference>
<feature type="compositionally biased region" description="Low complexity" evidence="2">
    <location>
        <begin position="12"/>
        <end position="23"/>
    </location>
</feature>
<dbReference type="InParanoid" id="A0A7M7K049"/>
<accession>A0A7M7K049</accession>
<feature type="compositionally biased region" description="Polar residues" evidence="2">
    <location>
        <begin position="126"/>
        <end position="137"/>
    </location>
</feature>
<feature type="region of interest" description="Disordered" evidence="2">
    <location>
        <begin position="1"/>
        <end position="23"/>
    </location>
</feature>
<dbReference type="GO" id="GO:0070898">
    <property type="term" value="P:RNA polymerase III preinitiation complex assembly"/>
    <property type="evidence" value="ECO:0007669"/>
    <property type="project" value="TreeGrafter"/>
</dbReference>
<feature type="compositionally biased region" description="Polar residues" evidence="2">
    <location>
        <begin position="44"/>
        <end position="75"/>
    </location>
</feature>
<feature type="region of interest" description="Disordered" evidence="2">
    <location>
        <begin position="708"/>
        <end position="774"/>
    </location>
</feature>
<feature type="compositionally biased region" description="Polar residues" evidence="2">
    <location>
        <begin position="709"/>
        <end position="722"/>
    </location>
</feature>
<evidence type="ECO:0000313" key="4">
    <source>
        <dbReference type="EnsemblMetazoa" id="XP_022659742"/>
    </source>
</evidence>
<dbReference type="EnsemblMetazoa" id="XM_022804007">
    <property type="protein sequence ID" value="XP_022659742"/>
    <property type="gene ID" value="LOC111249740"/>
</dbReference>
<feature type="domain" description="Myb-like" evidence="3">
    <location>
        <begin position="405"/>
        <end position="453"/>
    </location>
</feature>
<feature type="compositionally biased region" description="Basic residues" evidence="2">
    <location>
        <begin position="980"/>
        <end position="992"/>
    </location>
</feature>
<dbReference type="InterPro" id="IPR001005">
    <property type="entry name" value="SANT/Myb"/>
</dbReference>
<reference evidence="4" key="1">
    <citation type="submission" date="2021-01" db="UniProtKB">
        <authorList>
            <consortium name="EnsemblMetazoa"/>
        </authorList>
    </citation>
    <scope>IDENTIFICATION</scope>
</reference>
<feature type="region of interest" description="Disordered" evidence="2">
    <location>
        <begin position="445"/>
        <end position="588"/>
    </location>
</feature>
<feature type="compositionally biased region" description="Basic and acidic residues" evidence="2">
    <location>
        <begin position="858"/>
        <end position="873"/>
    </location>
</feature>
<feature type="region of interest" description="Disordered" evidence="2">
    <location>
        <begin position="291"/>
        <end position="350"/>
    </location>
</feature>
<feature type="compositionally biased region" description="Basic residues" evidence="2">
    <location>
        <begin position="511"/>
        <end position="523"/>
    </location>
</feature>
<dbReference type="PANTHER" id="PTHR22929">
    <property type="entry name" value="RNA POLYMERASE III TRANSCRIPTION INITIATION FACTOR B"/>
    <property type="match status" value="1"/>
</dbReference>
<feature type="compositionally biased region" description="Polar residues" evidence="2">
    <location>
        <begin position="1189"/>
        <end position="1202"/>
    </location>
</feature>
<feature type="compositionally biased region" description="Polar residues" evidence="2">
    <location>
        <begin position="874"/>
        <end position="892"/>
    </location>
</feature>
<dbReference type="OMA" id="NCTKERA"/>
<comment type="subcellular location">
    <subcellularLocation>
        <location evidence="1">Nucleus</location>
    </subcellularLocation>
</comment>
<dbReference type="SUPFAM" id="SSF46689">
    <property type="entry name" value="Homeodomain-like"/>
    <property type="match status" value="1"/>
</dbReference>
<name>A0A7M7K049_VARDE</name>
<feature type="compositionally biased region" description="Polar residues" evidence="2">
    <location>
        <begin position="1334"/>
        <end position="1350"/>
    </location>
</feature>
<feature type="compositionally biased region" description="Low complexity" evidence="2">
    <location>
        <begin position="1288"/>
        <end position="1298"/>
    </location>
</feature>
<feature type="compositionally biased region" description="Basic and acidic residues" evidence="2">
    <location>
        <begin position="941"/>
        <end position="954"/>
    </location>
</feature>
<dbReference type="InterPro" id="IPR039467">
    <property type="entry name" value="TFIIIB_B''_Myb"/>
</dbReference>
<protein>
    <recommendedName>
        <fullName evidence="3">Myb-like domain-containing protein</fullName>
    </recommendedName>
</protein>
<evidence type="ECO:0000313" key="5">
    <source>
        <dbReference type="Proteomes" id="UP000594260"/>
    </source>
</evidence>
<feature type="compositionally biased region" description="Low complexity" evidence="2">
    <location>
        <begin position="762"/>
        <end position="773"/>
    </location>
</feature>
<feature type="region of interest" description="Disordered" evidence="2">
    <location>
        <begin position="42"/>
        <end position="80"/>
    </location>
</feature>
<dbReference type="Gene3D" id="1.10.10.60">
    <property type="entry name" value="Homeodomain-like"/>
    <property type="match status" value="1"/>
</dbReference>
<feature type="compositionally biased region" description="Basic and acidic residues" evidence="2">
    <location>
        <begin position="188"/>
        <end position="205"/>
    </location>
</feature>
<feature type="compositionally biased region" description="Polar residues" evidence="2">
    <location>
        <begin position="925"/>
        <end position="936"/>
    </location>
</feature>
<dbReference type="OrthoDB" id="272624at2759"/>
<dbReference type="SMART" id="SM00717">
    <property type="entry name" value="SANT"/>
    <property type="match status" value="1"/>
</dbReference>
<dbReference type="Proteomes" id="UP000594260">
    <property type="component" value="Unplaced"/>
</dbReference>